<protein>
    <submittedName>
        <fullName evidence="2">Uncharacterized protein</fullName>
    </submittedName>
</protein>
<evidence type="ECO:0000313" key="2">
    <source>
        <dbReference type="EMBL" id="CAF4377213.1"/>
    </source>
</evidence>
<gene>
    <name evidence="2" type="ORF">JBS370_LOCUS42724</name>
</gene>
<feature type="region of interest" description="Disordered" evidence="1">
    <location>
        <begin position="1"/>
        <end position="44"/>
    </location>
</feature>
<dbReference type="Proteomes" id="UP000663836">
    <property type="component" value="Unassembled WGS sequence"/>
</dbReference>
<evidence type="ECO:0000313" key="3">
    <source>
        <dbReference type="Proteomes" id="UP000663836"/>
    </source>
</evidence>
<organism evidence="2 3">
    <name type="scientific">Rotaria sordida</name>
    <dbReference type="NCBI Taxonomy" id="392033"/>
    <lineage>
        <taxon>Eukaryota</taxon>
        <taxon>Metazoa</taxon>
        <taxon>Spiralia</taxon>
        <taxon>Gnathifera</taxon>
        <taxon>Rotifera</taxon>
        <taxon>Eurotatoria</taxon>
        <taxon>Bdelloidea</taxon>
        <taxon>Philodinida</taxon>
        <taxon>Philodinidae</taxon>
        <taxon>Rotaria</taxon>
    </lineage>
</organism>
<sequence length="76" mass="8962">TMSKSETRKRHRTTSGNSDSDSDSDSSQSKQIFADGYDENYRGDANDRAWLKTLSEREREAELLKRHEQREIIKRR</sequence>
<comment type="caution">
    <text evidence="2">The sequence shown here is derived from an EMBL/GenBank/DDBJ whole genome shotgun (WGS) entry which is preliminary data.</text>
</comment>
<name>A0A820MSC7_9BILA</name>
<reference evidence="2" key="1">
    <citation type="submission" date="2021-02" db="EMBL/GenBank/DDBJ databases">
        <authorList>
            <person name="Nowell W R."/>
        </authorList>
    </citation>
    <scope>NUCLEOTIDE SEQUENCE</scope>
</reference>
<proteinExistence type="predicted"/>
<accession>A0A820MSC7</accession>
<dbReference type="EMBL" id="CAJOBD010059202">
    <property type="protein sequence ID" value="CAF4377213.1"/>
    <property type="molecule type" value="Genomic_DNA"/>
</dbReference>
<dbReference type="AlphaFoldDB" id="A0A820MSC7"/>
<feature type="non-terminal residue" evidence="2">
    <location>
        <position position="1"/>
    </location>
</feature>
<evidence type="ECO:0000256" key="1">
    <source>
        <dbReference type="SAM" id="MobiDB-lite"/>
    </source>
</evidence>